<accession>A0ABT5A9E5</accession>
<dbReference type="InterPro" id="IPR001846">
    <property type="entry name" value="VWF_type-D"/>
</dbReference>
<comment type="subcellular location">
    <subcellularLocation>
        <location evidence="1">Secreted</location>
    </subcellularLocation>
</comment>
<dbReference type="InterPro" id="IPR013783">
    <property type="entry name" value="Ig-like_fold"/>
</dbReference>
<dbReference type="Gene3D" id="2.60.40.10">
    <property type="entry name" value="Immunoglobulins"/>
    <property type="match status" value="1"/>
</dbReference>
<dbReference type="Pfam" id="PF03160">
    <property type="entry name" value="Calx-beta"/>
    <property type="match status" value="1"/>
</dbReference>
<dbReference type="PANTHER" id="PTHR11878:SF65">
    <property type="entry name" value="NA_CA-EXCHANGE PROTEIN, ISOFORM G"/>
    <property type="match status" value="1"/>
</dbReference>
<dbReference type="PROSITE" id="PS51233">
    <property type="entry name" value="VWFD"/>
    <property type="match status" value="1"/>
</dbReference>
<keyword evidence="3" id="KW-0732">Signal</keyword>
<dbReference type="NCBIfam" id="NF041519">
    <property type="entry name" value="bluetail"/>
    <property type="match status" value="1"/>
</dbReference>
<evidence type="ECO:0000256" key="3">
    <source>
        <dbReference type="ARBA" id="ARBA00022729"/>
    </source>
</evidence>
<dbReference type="InterPro" id="IPR018511">
    <property type="entry name" value="Hemolysin-typ_Ca-bd_CS"/>
</dbReference>
<evidence type="ECO:0000313" key="9">
    <source>
        <dbReference type="Proteomes" id="UP001212123"/>
    </source>
</evidence>
<evidence type="ECO:0000256" key="6">
    <source>
        <dbReference type="ARBA" id="ARBA00023065"/>
    </source>
</evidence>
<sequence>MTNLLQATLNKTYNQLKNFAGLNDFWNLFEIAFGTQYDHTVATNLRSQWLVGDFSSFPQIEILDSSILGNASGAYGTSTNKIYLASNFLDTATDTDIIAVLLEEYGHFIDAHINQTDSAGDEGDIFSRLVRGNSLSAGTLQALKGENDWATITVGGQSIQIEQGVIQLTDLTAGSPALLTWADNLNRYQYENVRTIGGGYRARFKNTFLPGPILNPFPNPIPAGIPPLSTVATTINELPSTEKGLLIHTAGTNHLLGSLSPWTPWSLTTGFSNIPNATNFIQTIALSPTGNTRHIFAEDTYNSTVGTPINVGILRYTGVGGVKVTLDWTGPASNNLDVYLTDTLGGSPLYTPSFIGTETTVTNDNIEQIFSTTILEGNYYIYVTKNSTVTTPFIQDFSIFATANNPVNQGHGWGDVHLVNFDGKPYDFQAVGEFILVKSLIDDFQVQTRQKPWGASTTVSVNTAFATTIDGYNVVFDTKLPVGQQLKIDGATYNLLNGQSVFLGNSKIERTQATDPKGGFVDAYILTYAGPDGIIATSDDDKVTAYDHTGSYINIFVDPADYRFGVLQGLLGNGDGVSTNDFALRNGTDLGPNPTVQTIHTTYADSWRITQQESLFGTPTFADKSFPANYVSLSTLAQQNPQGVANAFAKGREFGIAEGAFLNGGVFDFVVTGDEGFLKGAKLAANLALKNGDIQIPLGSIQGSKWNDVNGNGIWETTEKALAGWTIYIDSVTNGQLDPWELSTVTNADGQYTFSNLGPGEYAIREVNQTGWIQTFPTTLYALNLKAGEKLTGINFGNYFQLPKINLSPSNQTVVEGLTTPQNASYTVTLSQASNQTVSVYYATANGTATAGLDYTATNGTLTFAPGATSQVINIPILNDSLNEADETFTLTLSSPTNASLGAVTTVTTTITDTLTASVTTTLPANVENLTLTGAAAINGTGNAGNNVITGNTGNNILNGGAGTDTLIGGLGNDIYVVDSATDTITEGVNAGTDTIQSSVTYTIAALANVENLTLTGAAAINGAGNTGNNVITGNTGNNILNGGAGNDILTGGVGKDTLTGGLGVDRFDYRTLTHSILSNFDVITDFNATTGNDLFLVFIARSGFSNVGSVATLDTAGIAAKLTNTVFTANSAAQFTFGTRTFVAINDATAGFSATTDAIIEVTGLTGTLGISNFTTALV</sequence>
<evidence type="ECO:0000259" key="7">
    <source>
        <dbReference type="PROSITE" id="PS51233"/>
    </source>
</evidence>
<evidence type="ECO:0000256" key="2">
    <source>
        <dbReference type="ARBA" id="ARBA00022525"/>
    </source>
</evidence>
<gene>
    <name evidence="8" type="ORF">PN492_16745</name>
</gene>
<dbReference type="SUPFAM" id="SSF49785">
    <property type="entry name" value="Galactose-binding domain-like"/>
    <property type="match status" value="1"/>
</dbReference>
<keyword evidence="6" id="KW-0406">Ion transport</keyword>
<organism evidence="8 9">
    <name type="scientific">Dolichospermum circinale CS-537/01</name>
    <dbReference type="NCBI Taxonomy" id="3021739"/>
    <lineage>
        <taxon>Bacteria</taxon>
        <taxon>Bacillati</taxon>
        <taxon>Cyanobacteriota</taxon>
        <taxon>Cyanophyceae</taxon>
        <taxon>Nostocales</taxon>
        <taxon>Aphanizomenonaceae</taxon>
        <taxon>Dolichospermum</taxon>
        <taxon>Dolichospermum circinale</taxon>
    </lineage>
</organism>
<keyword evidence="2" id="KW-0964">Secreted</keyword>
<keyword evidence="6" id="KW-0813">Transport</keyword>
<proteinExistence type="predicted"/>
<dbReference type="EMBL" id="JAQMTU010000103">
    <property type="protein sequence ID" value="MDB9488175.1"/>
    <property type="molecule type" value="Genomic_DNA"/>
</dbReference>
<dbReference type="PRINTS" id="PR00313">
    <property type="entry name" value="CABNDNGRPT"/>
</dbReference>
<dbReference type="Pfam" id="PF00353">
    <property type="entry name" value="HemolysinCabind"/>
    <property type="match status" value="2"/>
</dbReference>
<feature type="domain" description="VWFD" evidence="7">
    <location>
        <begin position="408"/>
        <end position="615"/>
    </location>
</feature>
<dbReference type="InterPro" id="IPR011049">
    <property type="entry name" value="Serralysin-like_metalloprot_C"/>
</dbReference>
<evidence type="ECO:0000256" key="5">
    <source>
        <dbReference type="ARBA" id="ARBA00022837"/>
    </source>
</evidence>
<dbReference type="SUPFAM" id="SSF141072">
    <property type="entry name" value="CalX-like"/>
    <property type="match status" value="1"/>
</dbReference>
<evidence type="ECO:0000256" key="4">
    <source>
        <dbReference type="ARBA" id="ARBA00022737"/>
    </source>
</evidence>
<name>A0ABT5A9E5_9CYAN</name>
<keyword evidence="4" id="KW-0677">Repeat</keyword>
<dbReference type="InterPro" id="IPR008979">
    <property type="entry name" value="Galactose-bd-like_sf"/>
</dbReference>
<dbReference type="InterPro" id="IPR003644">
    <property type="entry name" value="Calx_beta"/>
</dbReference>
<dbReference type="Proteomes" id="UP001212123">
    <property type="component" value="Unassembled WGS sequence"/>
</dbReference>
<dbReference type="InterPro" id="IPR033764">
    <property type="entry name" value="Sdr_B"/>
</dbReference>
<keyword evidence="9" id="KW-1185">Reference proteome</keyword>
<dbReference type="InterPro" id="IPR001343">
    <property type="entry name" value="Hemolysn_Ca-bd"/>
</dbReference>
<dbReference type="InterPro" id="IPR048165">
    <property type="entry name" value="Bluetail_dom"/>
</dbReference>
<dbReference type="SMART" id="SM00237">
    <property type="entry name" value="Calx_beta"/>
    <property type="match status" value="1"/>
</dbReference>
<dbReference type="SUPFAM" id="SSF51120">
    <property type="entry name" value="beta-Roll"/>
    <property type="match status" value="2"/>
</dbReference>
<evidence type="ECO:0000256" key="1">
    <source>
        <dbReference type="ARBA" id="ARBA00004613"/>
    </source>
</evidence>
<dbReference type="Gene3D" id="2.60.40.2030">
    <property type="match status" value="1"/>
</dbReference>
<dbReference type="Pfam" id="PF17210">
    <property type="entry name" value="SdrD_B"/>
    <property type="match status" value="1"/>
</dbReference>
<dbReference type="SUPFAM" id="SSF117074">
    <property type="entry name" value="Hypothetical protein PA1324"/>
    <property type="match status" value="1"/>
</dbReference>
<protein>
    <submittedName>
        <fullName evidence="8">Calx-beta domain-containing protein</fullName>
    </submittedName>
</protein>
<dbReference type="Pfam" id="PF00094">
    <property type="entry name" value="VWD"/>
    <property type="match status" value="1"/>
</dbReference>
<dbReference type="Gene3D" id="2.150.10.10">
    <property type="entry name" value="Serralysin-like metalloprotease, C-terminal"/>
    <property type="match status" value="1"/>
</dbReference>
<dbReference type="InterPro" id="IPR038081">
    <property type="entry name" value="CalX-like_sf"/>
</dbReference>
<comment type="caution">
    <text evidence="8">The sequence shown here is derived from an EMBL/GenBank/DDBJ whole genome shotgun (WGS) entry which is preliminary data.</text>
</comment>
<reference evidence="8 9" key="1">
    <citation type="submission" date="2023-01" db="EMBL/GenBank/DDBJ databases">
        <title>Genomes from the Australian National Cyanobacteria Reference Collection.</title>
        <authorList>
            <person name="Willis A."/>
            <person name="Lee E.M.F."/>
        </authorList>
    </citation>
    <scope>NUCLEOTIDE SEQUENCE [LARGE SCALE GENOMIC DNA]</scope>
    <source>
        <strain evidence="8 9">CS-537/01</strain>
    </source>
</reference>
<dbReference type="PROSITE" id="PS00330">
    <property type="entry name" value="HEMOLYSIN_CALCIUM"/>
    <property type="match status" value="1"/>
</dbReference>
<dbReference type="PANTHER" id="PTHR11878">
    <property type="entry name" value="SODIUM/CALCIUM EXCHANGER"/>
    <property type="match status" value="1"/>
</dbReference>
<evidence type="ECO:0000313" key="8">
    <source>
        <dbReference type="EMBL" id="MDB9488175.1"/>
    </source>
</evidence>
<keyword evidence="5" id="KW-0106">Calcium</keyword>
<dbReference type="InterPro" id="IPR051171">
    <property type="entry name" value="CaCA"/>
</dbReference>